<keyword evidence="2" id="KW-1185">Reference proteome</keyword>
<accession>A0A8S1V4D8</accession>
<proteinExistence type="predicted"/>
<gene>
    <name evidence="1" type="ORF">PPENT_87.1.T0570022</name>
</gene>
<sequence>MSQSNIILIRMQRSFIEQINMMLLDVYQLIKRKTQSNILLIDLSMSDQVILFSIVNNCFFIIQSKFYQISFGLTFEIIYQNIKQDSREGKIKNKKQNMNTQMIIKYGWNL</sequence>
<dbReference type="AlphaFoldDB" id="A0A8S1V4D8"/>
<reference evidence="1" key="1">
    <citation type="submission" date="2021-01" db="EMBL/GenBank/DDBJ databases">
        <authorList>
            <consortium name="Genoscope - CEA"/>
            <person name="William W."/>
        </authorList>
    </citation>
    <scope>NUCLEOTIDE SEQUENCE</scope>
</reference>
<dbReference type="EMBL" id="CAJJDO010000057">
    <property type="protein sequence ID" value="CAD8172298.1"/>
    <property type="molecule type" value="Genomic_DNA"/>
</dbReference>
<name>A0A8S1V4D8_9CILI</name>
<organism evidence="1 2">
    <name type="scientific">Paramecium pentaurelia</name>
    <dbReference type="NCBI Taxonomy" id="43138"/>
    <lineage>
        <taxon>Eukaryota</taxon>
        <taxon>Sar</taxon>
        <taxon>Alveolata</taxon>
        <taxon>Ciliophora</taxon>
        <taxon>Intramacronucleata</taxon>
        <taxon>Oligohymenophorea</taxon>
        <taxon>Peniculida</taxon>
        <taxon>Parameciidae</taxon>
        <taxon>Paramecium</taxon>
    </lineage>
</organism>
<evidence type="ECO:0000313" key="1">
    <source>
        <dbReference type="EMBL" id="CAD8172298.1"/>
    </source>
</evidence>
<protein>
    <submittedName>
        <fullName evidence="1">Uncharacterized protein</fullName>
    </submittedName>
</protein>
<evidence type="ECO:0000313" key="2">
    <source>
        <dbReference type="Proteomes" id="UP000689195"/>
    </source>
</evidence>
<dbReference type="Proteomes" id="UP000689195">
    <property type="component" value="Unassembled WGS sequence"/>
</dbReference>
<comment type="caution">
    <text evidence="1">The sequence shown here is derived from an EMBL/GenBank/DDBJ whole genome shotgun (WGS) entry which is preliminary data.</text>
</comment>